<feature type="domain" description="Pectinesterase inhibitor" evidence="2">
    <location>
        <begin position="58"/>
        <end position="208"/>
    </location>
</feature>
<dbReference type="GO" id="GO:0004857">
    <property type="term" value="F:enzyme inhibitor activity"/>
    <property type="evidence" value="ECO:0007669"/>
    <property type="project" value="InterPro"/>
</dbReference>
<accession>A0A8B8KZL1</accession>
<dbReference type="RefSeq" id="XP_027349431.1">
    <property type="nucleotide sequence ID" value="XM_027493630.1"/>
</dbReference>
<proteinExistence type="predicted"/>
<dbReference type="PANTHER" id="PTHR31890:SF22">
    <property type="entry name" value="PECTINESTERASE INHIBITOR DOMAIN-CONTAINING PROTEIN"/>
    <property type="match status" value="1"/>
</dbReference>
<protein>
    <submittedName>
        <fullName evidence="4">Uncharacterized protein LOC113861030</fullName>
    </submittedName>
</protein>
<dbReference type="KEGG" id="aprc:113861030"/>
<evidence type="ECO:0000259" key="2">
    <source>
        <dbReference type="SMART" id="SM00856"/>
    </source>
</evidence>
<dbReference type="OrthoDB" id="770764at2759"/>
<dbReference type="AlphaFoldDB" id="A0A8B8KZL1"/>
<name>A0A8B8KZL1_ABRPR</name>
<evidence type="ECO:0000313" key="4">
    <source>
        <dbReference type="RefSeq" id="XP_027349431.1"/>
    </source>
</evidence>
<dbReference type="InterPro" id="IPR006501">
    <property type="entry name" value="Pectinesterase_inhib_dom"/>
</dbReference>
<feature type="chain" id="PRO_5034988739" evidence="1">
    <location>
        <begin position="23"/>
        <end position="230"/>
    </location>
</feature>
<feature type="signal peptide" evidence="1">
    <location>
        <begin position="1"/>
        <end position="22"/>
    </location>
</feature>
<reference evidence="4" key="2">
    <citation type="submission" date="2025-08" db="UniProtKB">
        <authorList>
            <consortium name="RefSeq"/>
        </authorList>
    </citation>
    <scope>IDENTIFICATION</scope>
    <source>
        <tissue evidence="4">Young leaves</tissue>
    </source>
</reference>
<dbReference type="Gene3D" id="1.20.140.40">
    <property type="entry name" value="Invertase/pectin methylesterase inhibitor family protein"/>
    <property type="match status" value="1"/>
</dbReference>
<dbReference type="Proteomes" id="UP000694853">
    <property type="component" value="Unplaced"/>
</dbReference>
<dbReference type="SMART" id="SM00856">
    <property type="entry name" value="PMEI"/>
    <property type="match status" value="1"/>
</dbReference>
<dbReference type="NCBIfam" id="TIGR01614">
    <property type="entry name" value="PME_inhib"/>
    <property type="match status" value="1"/>
</dbReference>
<sequence length="230" mass="25893">MAIDKSLFVFVSLSSLLLSIHAMPSPHNVPYVSPLTNLNNDIDSILKEAIKVGEHIFKPEPEVLEFCRGTENPTFCAETIAPYFQSSFDPLKALEIEMKATLNQSLKVSRIIAKSISSPTTNKRALKALYLCKSQYNTILYTIKEAIDLLNQQNVVDAYYKFNLVLSKSLACEYAFLESPGVDIPFADDSFAVSQHGFKILVPNTRVFLNFVLVDFDTQMLHDFCIVQRL</sequence>
<dbReference type="GeneID" id="113861030"/>
<gene>
    <name evidence="4" type="primary">LOC113861030</name>
</gene>
<dbReference type="SUPFAM" id="SSF101148">
    <property type="entry name" value="Plant invertase/pectin methylesterase inhibitor"/>
    <property type="match status" value="1"/>
</dbReference>
<dbReference type="PANTHER" id="PTHR31890">
    <property type="entry name" value="PLANT INVERTASE/PECTIN METHYLESTERASE INHIBITOR SUPERFAMILY PROTEIN"/>
    <property type="match status" value="1"/>
</dbReference>
<keyword evidence="3" id="KW-1185">Reference proteome</keyword>
<reference evidence="3" key="1">
    <citation type="journal article" date="2019" name="Toxins">
        <title>Detection of Abrin-Like and Prepropulchellin-Like Toxin Genes and Transcripts Using Whole Genome Sequencing and Full-Length Transcript Sequencing of Abrus precatorius.</title>
        <authorList>
            <person name="Hovde B.T."/>
            <person name="Daligault H.E."/>
            <person name="Hanschen E.R."/>
            <person name="Kunde Y.A."/>
            <person name="Johnson M.B."/>
            <person name="Starkenburg S.R."/>
            <person name="Johnson S.L."/>
        </authorList>
    </citation>
    <scope>NUCLEOTIDE SEQUENCE [LARGE SCALE GENOMIC DNA]</scope>
</reference>
<dbReference type="Pfam" id="PF04043">
    <property type="entry name" value="PMEI"/>
    <property type="match status" value="1"/>
</dbReference>
<keyword evidence="1" id="KW-0732">Signal</keyword>
<evidence type="ECO:0000256" key="1">
    <source>
        <dbReference type="SAM" id="SignalP"/>
    </source>
</evidence>
<dbReference type="CDD" id="cd15800">
    <property type="entry name" value="PMEI-like_2"/>
    <property type="match status" value="1"/>
</dbReference>
<organism evidence="3 4">
    <name type="scientific">Abrus precatorius</name>
    <name type="common">Indian licorice</name>
    <name type="synonym">Glycine abrus</name>
    <dbReference type="NCBI Taxonomy" id="3816"/>
    <lineage>
        <taxon>Eukaryota</taxon>
        <taxon>Viridiplantae</taxon>
        <taxon>Streptophyta</taxon>
        <taxon>Embryophyta</taxon>
        <taxon>Tracheophyta</taxon>
        <taxon>Spermatophyta</taxon>
        <taxon>Magnoliopsida</taxon>
        <taxon>eudicotyledons</taxon>
        <taxon>Gunneridae</taxon>
        <taxon>Pentapetalae</taxon>
        <taxon>rosids</taxon>
        <taxon>fabids</taxon>
        <taxon>Fabales</taxon>
        <taxon>Fabaceae</taxon>
        <taxon>Papilionoideae</taxon>
        <taxon>50 kb inversion clade</taxon>
        <taxon>NPAAA clade</taxon>
        <taxon>indigoferoid/millettioid clade</taxon>
        <taxon>Abreae</taxon>
        <taxon>Abrus</taxon>
    </lineage>
</organism>
<evidence type="ECO:0000313" key="3">
    <source>
        <dbReference type="Proteomes" id="UP000694853"/>
    </source>
</evidence>
<dbReference type="InterPro" id="IPR035513">
    <property type="entry name" value="Invertase/methylesterase_inhib"/>
</dbReference>